<feature type="chain" id="PRO_5039722849" evidence="3">
    <location>
        <begin position="28"/>
        <end position="387"/>
    </location>
</feature>
<dbReference type="RefSeq" id="WP_151622109.1">
    <property type="nucleotide sequence ID" value="NZ_CP043028.1"/>
</dbReference>
<keyword evidence="3" id="KW-0732">Signal</keyword>
<keyword evidence="2" id="KW-1133">Transmembrane helix</keyword>
<keyword evidence="2" id="KW-0812">Transmembrane</keyword>
<dbReference type="EMBL" id="CP043028">
    <property type="protein sequence ID" value="QFJ53611.1"/>
    <property type="molecule type" value="Genomic_DNA"/>
</dbReference>
<accession>A0A5P6VRZ6</accession>
<dbReference type="Proteomes" id="UP000327030">
    <property type="component" value="Chromosome 1"/>
</dbReference>
<name>A0A5P6VRZ6_PSEXY</name>
<dbReference type="GO" id="GO:0016010">
    <property type="term" value="C:dystrophin-associated glycoprotein complex"/>
    <property type="evidence" value="ECO:0007669"/>
    <property type="project" value="InterPro"/>
</dbReference>
<evidence type="ECO:0000313" key="4">
    <source>
        <dbReference type="EMBL" id="QFJ53611.1"/>
    </source>
</evidence>
<evidence type="ECO:0000313" key="5">
    <source>
        <dbReference type="Proteomes" id="UP000327030"/>
    </source>
</evidence>
<protein>
    <submittedName>
        <fullName evidence="4">Uncharacterized protein</fullName>
    </submittedName>
</protein>
<keyword evidence="2" id="KW-0472">Membrane</keyword>
<gene>
    <name evidence="4" type="ORF">FXF36_01370</name>
</gene>
<dbReference type="AlphaFoldDB" id="A0A5P6VRZ6"/>
<evidence type="ECO:0000256" key="3">
    <source>
        <dbReference type="SAM" id="SignalP"/>
    </source>
</evidence>
<reference evidence="5" key="1">
    <citation type="submission" date="2019-08" db="EMBL/GenBank/DDBJ databases">
        <title>Complete Genome Sequence of the Polysaccharide-Degrading Rumen Bacterium Pseudobutyrivibrio xylanivorans MA3014.</title>
        <authorList>
            <person name="Palevich N."/>
            <person name="Maclean P.H."/>
            <person name="Kelly W.J."/>
            <person name="Leahy S.C."/>
            <person name="Rakonjac J."/>
            <person name="Attwood G.T."/>
        </authorList>
    </citation>
    <scope>NUCLEOTIDE SEQUENCE [LARGE SCALE GENOMIC DNA]</scope>
    <source>
        <strain evidence="5">MA3014</strain>
    </source>
</reference>
<evidence type="ECO:0000256" key="2">
    <source>
        <dbReference type="SAM" id="Phobius"/>
    </source>
</evidence>
<organism evidence="4 5">
    <name type="scientific">Pseudobutyrivibrio xylanivorans</name>
    <dbReference type="NCBI Taxonomy" id="185007"/>
    <lineage>
        <taxon>Bacteria</taxon>
        <taxon>Bacillati</taxon>
        <taxon>Bacillota</taxon>
        <taxon>Clostridia</taxon>
        <taxon>Lachnospirales</taxon>
        <taxon>Lachnospiraceae</taxon>
        <taxon>Pseudobutyrivibrio</taxon>
    </lineage>
</organism>
<proteinExistence type="predicted"/>
<evidence type="ECO:0000256" key="1">
    <source>
        <dbReference type="SAM" id="MobiDB-lite"/>
    </source>
</evidence>
<dbReference type="KEGG" id="pxv:FXF36_01370"/>
<dbReference type="OrthoDB" id="2044967at2"/>
<sequence>MKGMKRFLGCILSMVFVFALTWGNVVTADAAYTYTVNIVIGDNEDASFDESALQFTKTENEPEIKTEVRKRTNKAGEKVDFKLIISGLNYGDKITFDAAKLIKIKGDGNSKYYVKGLRVAGADDLYKPEGSNSTTAISINVTGDETYVAAYGVGSVISYKVQYLDEKGNTLYPEETLYGAKGEEAVVPARHIIDYTPDATEKTEKIADNTVIKFTYNKLPATITYETIEETTTVYVQGEPTYTYEYEYLDGGTQLTSTTTQRPQVVNNRRETTTNVAANTTENVTIEEEETPLAGDTTTIEDDETPKSGGDTITIGDEETPLAGEEPTTIPDEEVPESLESEHLMRTVIVTIVILVVCIIAFSIAMYIVNKKKKTTFALPPKNDEKR</sequence>
<feature type="transmembrane region" description="Helical" evidence="2">
    <location>
        <begin position="348"/>
        <end position="369"/>
    </location>
</feature>
<feature type="signal peptide" evidence="3">
    <location>
        <begin position="1"/>
        <end position="27"/>
    </location>
</feature>
<feature type="region of interest" description="Disordered" evidence="1">
    <location>
        <begin position="296"/>
        <end position="335"/>
    </location>
</feature>